<protein>
    <submittedName>
        <fullName evidence="2">ABC transporter permease</fullName>
    </submittedName>
</protein>
<feature type="transmembrane region" description="Helical" evidence="1">
    <location>
        <begin position="177"/>
        <end position="196"/>
    </location>
</feature>
<sequence>MSTLHHTAQIPFRRLVDVELRKLANTRSALWLLVSIALVAVGAVAVLVLFAPFQVSYADLANAVAYPLGLLVPMVGLLSITSEWSQRGALTTFTLVPRRGRVIAAKAACVAGLTVVATALTFGLAACGTLLSAAAEGTAPVWNLSWADHLYLFTFQAIGVAVGFTLGAILRRSSVALVAYLMFALVVPSLSSQLAAGVEWYGTAAPWIDLTHTQYALLGETVTGEQWAQLGITAVLWIALPFAAGLWRLRRVEIR</sequence>
<dbReference type="EMBL" id="JBHUOG010000001">
    <property type="protein sequence ID" value="MFD2792839.1"/>
    <property type="molecule type" value="Genomic_DNA"/>
</dbReference>
<keyword evidence="1" id="KW-0812">Transmembrane</keyword>
<feature type="transmembrane region" description="Helical" evidence="1">
    <location>
        <begin position="103"/>
        <end position="131"/>
    </location>
</feature>
<keyword evidence="1" id="KW-0472">Membrane</keyword>
<keyword evidence="3" id="KW-1185">Reference proteome</keyword>
<dbReference type="Proteomes" id="UP001597479">
    <property type="component" value="Unassembled WGS sequence"/>
</dbReference>
<organism evidence="2 3">
    <name type="scientific">Promicromonospora vindobonensis</name>
    <dbReference type="NCBI Taxonomy" id="195748"/>
    <lineage>
        <taxon>Bacteria</taxon>
        <taxon>Bacillati</taxon>
        <taxon>Actinomycetota</taxon>
        <taxon>Actinomycetes</taxon>
        <taxon>Micrococcales</taxon>
        <taxon>Promicromonosporaceae</taxon>
        <taxon>Promicromonospora</taxon>
    </lineage>
</organism>
<accession>A0ABW5VPF6</accession>
<evidence type="ECO:0000313" key="2">
    <source>
        <dbReference type="EMBL" id="MFD2792839.1"/>
    </source>
</evidence>
<keyword evidence="1" id="KW-1133">Transmembrane helix</keyword>
<gene>
    <name evidence="2" type="ORF">ACFS27_04675</name>
</gene>
<feature type="transmembrane region" description="Helical" evidence="1">
    <location>
        <begin position="227"/>
        <end position="247"/>
    </location>
</feature>
<feature type="transmembrane region" description="Helical" evidence="1">
    <location>
        <begin position="29"/>
        <end position="51"/>
    </location>
</feature>
<evidence type="ECO:0000256" key="1">
    <source>
        <dbReference type="SAM" id="Phobius"/>
    </source>
</evidence>
<reference evidence="3" key="1">
    <citation type="journal article" date="2019" name="Int. J. Syst. Evol. Microbiol.">
        <title>The Global Catalogue of Microorganisms (GCM) 10K type strain sequencing project: providing services to taxonomists for standard genome sequencing and annotation.</title>
        <authorList>
            <consortium name="The Broad Institute Genomics Platform"/>
            <consortium name="The Broad Institute Genome Sequencing Center for Infectious Disease"/>
            <person name="Wu L."/>
            <person name="Ma J."/>
        </authorList>
    </citation>
    <scope>NUCLEOTIDE SEQUENCE [LARGE SCALE GENOMIC DNA]</scope>
    <source>
        <strain evidence="3">CCM 7044</strain>
    </source>
</reference>
<name>A0ABW5VPF6_9MICO</name>
<evidence type="ECO:0000313" key="3">
    <source>
        <dbReference type="Proteomes" id="UP001597479"/>
    </source>
</evidence>
<feature type="transmembrane region" description="Helical" evidence="1">
    <location>
        <begin position="63"/>
        <end position="82"/>
    </location>
</feature>
<dbReference type="RefSeq" id="WP_377180682.1">
    <property type="nucleotide sequence ID" value="NZ_JBHUOG010000001.1"/>
</dbReference>
<comment type="caution">
    <text evidence="2">The sequence shown here is derived from an EMBL/GenBank/DDBJ whole genome shotgun (WGS) entry which is preliminary data.</text>
</comment>
<proteinExistence type="predicted"/>
<feature type="transmembrane region" description="Helical" evidence="1">
    <location>
        <begin position="151"/>
        <end position="170"/>
    </location>
</feature>